<dbReference type="GeneID" id="109467213"/>
<dbReference type="PANTHER" id="PTHR10559">
    <property type="entry name" value="TRANSCOBALAMIN-1/GASTRIC INTRINSIC FACTOR"/>
    <property type="match status" value="1"/>
</dbReference>
<gene>
    <name evidence="3" type="primary">LOC109467213</name>
</gene>
<organism evidence="2 3">
    <name type="scientific">Branchiostoma belcheri</name>
    <name type="common">Amphioxus</name>
    <dbReference type="NCBI Taxonomy" id="7741"/>
    <lineage>
        <taxon>Eukaryota</taxon>
        <taxon>Metazoa</taxon>
        <taxon>Chordata</taxon>
        <taxon>Cephalochordata</taxon>
        <taxon>Leptocardii</taxon>
        <taxon>Amphioxiformes</taxon>
        <taxon>Branchiostomatidae</taxon>
        <taxon>Branchiostoma</taxon>
    </lineage>
</organism>
<keyword evidence="1" id="KW-0732">Signal</keyword>
<keyword evidence="2" id="KW-1185">Reference proteome</keyword>
<evidence type="ECO:0000256" key="1">
    <source>
        <dbReference type="SAM" id="SignalP"/>
    </source>
</evidence>
<accession>A0A6P4YPY5</accession>
<dbReference type="Proteomes" id="UP000515135">
    <property type="component" value="Unplaced"/>
</dbReference>
<proteinExistence type="predicted"/>
<evidence type="ECO:0000313" key="3">
    <source>
        <dbReference type="RefSeq" id="XP_019620717.1"/>
    </source>
</evidence>
<dbReference type="InterPro" id="IPR051588">
    <property type="entry name" value="Cobalamin_Transport"/>
</dbReference>
<feature type="chain" id="PRO_5028264675" evidence="1">
    <location>
        <begin position="23"/>
        <end position="153"/>
    </location>
</feature>
<name>A0A6P4YPY5_BRABE</name>
<reference evidence="3" key="1">
    <citation type="submission" date="2025-08" db="UniProtKB">
        <authorList>
            <consortium name="RefSeq"/>
        </authorList>
    </citation>
    <scope>IDENTIFICATION</scope>
    <source>
        <tissue evidence="3">Gonad</tissue>
    </source>
</reference>
<sequence length="153" mass="16804">MAATRLLTWVLPLCFLSCKAYSVKRPGVSRDENGGDDTTYVMAVTYELRNDVTRHLPPVKLRLDLPVGSTIYDVMVAAAQKDWRCGFGAVPNGRWGYKIDSVGGVAGSSEKGTFWSVEKPAYQPITEGVDKVAVTDGDHVVLRYVMEEDSCDP</sequence>
<dbReference type="KEGG" id="bbel:109467213"/>
<dbReference type="OrthoDB" id="6343110at2759"/>
<dbReference type="RefSeq" id="XP_019620717.1">
    <property type="nucleotide sequence ID" value="XM_019765158.1"/>
</dbReference>
<dbReference type="Gene3D" id="2.170.130.30">
    <property type="match status" value="1"/>
</dbReference>
<protein>
    <submittedName>
        <fullName evidence="3">Uncharacterized protein LOC109467213</fullName>
    </submittedName>
</protein>
<feature type="signal peptide" evidence="1">
    <location>
        <begin position="1"/>
        <end position="22"/>
    </location>
</feature>
<dbReference type="PANTHER" id="PTHR10559:SF18">
    <property type="entry name" value="TRANSCOBALAMIN II"/>
    <property type="match status" value="1"/>
</dbReference>
<dbReference type="AlphaFoldDB" id="A0A6P4YPY5"/>
<evidence type="ECO:0000313" key="2">
    <source>
        <dbReference type="Proteomes" id="UP000515135"/>
    </source>
</evidence>